<sequence length="193" mass="20920">MLVKEVGVQMEEPIVVKQSTKGTLLFSLGALVLAVLSLFLILVDVRTFANGPRVFQNPTVYVIVKVAAVIGVVFFGYAFFYLVKRTKQGKAILVVDENGVTDNSSSVSFGFIPWGDIDEVRVDAVFGNNCIELLLNNEQEYVDKLSGLKKQAILANKKMGYPAVCITLNSTGADPHALLPGIQKKLEAAKAKA</sequence>
<proteinExistence type="predicted"/>
<dbReference type="AlphaFoldDB" id="A0A645F4Q3"/>
<accession>A0A645F4Q3</accession>
<organism evidence="2">
    <name type="scientific">bioreactor metagenome</name>
    <dbReference type="NCBI Taxonomy" id="1076179"/>
    <lineage>
        <taxon>unclassified sequences</taxon>
        <taxon>metagenomes</taxon>
        <taxon>ecological metagenomes</taxon>
    </lineage>
</organism>
<gene>
    <name evidence="2" type="ORF">SDC9_156540</name>
</gene>
<feature type="transmembrane region" description="Helical" evidence="1">
    <location>
        <begin position="62"/>
        <end position="83"/>
    </location>
</feature>
<evidence type="ECO:0000256" key="1">
    <source>
        <dbReference type="SAM" id="Phobius"/>
    </source>
</evidence>
<dbReference type="NCBIfam" id="NF041635">
    <property type="entry name" value="STM3941_fam"/>
    <property type="match status" value="1"/>
</dbReference>
<dbReference type="EMBL" id="VSSQ01055350">
    <property type="protein sequence ID" value="MPN09251.1"/>
    <property type="molecule type" value="Genomic_DNA"/>
</dbReference>
<comment type="caution">
    <text evidence="2">The sequence shown here is derived from an EMBL/GenBank/DDBJ whole genome shotgun (WGS) entry which is preliminary data.</text>
</comment>
<dbReference type="InterPro" id="IPR048136">
    <property type="entry name" value="STM3941-like"/>
</dbReference>
<evidence type="ECO:0000313" key="2">
    <source>
        <dbReference type="EMBL" id="MPN09251.1"/>
    </source>
</evidence>
<reference evidence="2" key="1">
    <citation type="submission" date="2019-08" db="EMBL/GenBank/DDBJ databases">
        <authorList>
            <person name="Kucharzyk K."/>
            <person name="Murdoch R.W."/>
            <person name="Higgins S."/>
            <person name="Loffler F."/>
        </authorList>
    </citation>
    <scope>NUCLEOTIDE SEQUENCE</scope>
</reference>
<keyword evidence="1" id="KW-1133">Transmembrane helix</keyword>
<keyword evidence="1" id="KW-0472">Membrane</keyword>
<name>A0A645F4Q3_9ZZZZ</name>
<keyword evidence="1" id="KW-0812">Transmembrane</keyword>
<feature type="transmembrane region" description="Helical" evidence="1">
    <location>
        <begin position="24"/>
        <end position="42"/>
    </location>
</feature>
<protein>
    <submittedName>
        <fullName evidence="2">Uncharacterized protein</fullName>
    </submittedName>
</protein>